<proteinExistence type="predicted"/>
<keyword evidence="2" id="KW-0238">DNA-binding</keyword>
<dbReference type="Gene3D" id="1.10.357.10">
    <property type="entry name" value="Tetracycline Repressor, domain 2"/>
    <property type="match status" value="1"/>
</dbReference>
<evidence type="ECO:0000313" key="2">
    <source>
        <dbReference type="EMBL" id="SEI73023.1"/>
    </source>
</evidence>
<sequence length="234" mass="27709">MDPERVIFLEYINDEEMTEKTKSQKTEKNKIIDAYINHILETGNEPASVFKFTKELKMQEAAFYDHFSNFESIKKAVWARVYEATLANLESQEVYKSYSTREKLLGFYFTWVEELKSRRSYLLAVYGDTAFKDKNFPTELKEFKRSFKDFVNELILEGKETEEIAERPYLSDRYDEALWLQVLFLFRFWLKDDSPAFEKTDAAIEKSVNLAFDLMGKSAVDSFVDFAKFLFQSR</sequence>
<organism evidence="2 3">
    <name type="scientific">Cyclobacterium xiamenense</name>
    <dbReference type="NCBI Taxonomy" id="1297121"/>
    <lineage>
        <taxon>Bacteria</taxon>
        <taxon>Pseudomonadati</taxon>
        <taxon>Bacteroidota</taxon>
        <taxon>Cytophagia</taxon>
        <taxon>Cytophagales</taxon>
        <taxon>Cyclobacteriaceae</taxon>
        <taxon>Cyclobacterium</taxon>
    </lineage>
</organism>
<evidence type="ECO:0000259" key="1">
    <source>
        <dbReference type="Pfam" id="PF17931"/>
    </source>
</evidence>
<dbReference type="Proteomes" id="UP000199403">
    <property type="component" value="Unassembled WGS sequence"/>
</dbReference>
<dbReference type="EMBL" id="FNZH01000001">
    <property type="protein sequence ID" value="SEI73023.1"/>
    <property type="molecule type" value="Genomic_DNA"/>
</dbReference>
<dbReference type="SUPFAM" id="SSF46689">
    <property type="entry name" value="Homeodomain-like"/>
    <property type="match status" value="1"/>
</dbReference>
<dbReference type="InterPro" id="IPR041673">
    <property type="entry name" value="TetR_C_23"/>
</dbReference>
<name>A0A1H6SYS7_9BACT</name>
<dbReference type="InterPro" id="IPR036271">
    <property type="entry name" value="Tet_transcr_reg_TetR-rel_C_sf"/>
</dbReference>
<evidence type="ECO:0000313" key="3">
    <source>
        <dbReference type="Proteomes" id="UP000199403"/>
    </source>
</evidence>
<keyword evidence="3" id="KW-1185">Reference proteome</keyword>
<dbReference type="STRING" id="1416801.SAMN05192553_1018"/>
<dbReference type="AlphaFoldDB" id="A0A1H6SYS7"/>
<dbReference type="SUPFAM" id="SSF48498">
    <property type="entry name" value="Tetracyclin repressor-like, C-terminal domain"/>
    <property type="match status" value="1"/>
</dbReference>
<protein>
    <submittedName>
        <fullName evidence="2">DNA-binding transcriptional regulator, AcrR family</fullName>
    </submittedName>
</protein>
<reference evidence="3" key="1">
    <citation type="submission" date="2016-10" db="EMBL/GenBank/DDBJ databases">
        <authorList>
            <person name="Varghese N."/>
            <person name="Submissions S."/>
        </authorList>
    </citation>
    <scope>NUCLEOTIDE SEQUENCE [LARGE SCALE GENOMIC DNA]</scope>
    <source>
        <strain evidence="3">IBRC-M 10761</strain>
    </source>
</reference>
<feature type="domain" description="Tetracyclin repressor-like C-terminal" evidence="1">
    <location>
        <begin position="103"/>
        <end position="230"/>
    </location>
</feature>
<dbReference type="InterPro" id="IPR009057">
    <property type="entry name" value="Homeodomain-like_sf"/>
</dbReference>
<gene>
    <name evidence="2" type="ORF">SAMN05192553_1018</name>
</gene>
<dbReference type="Pfam" id="PF17931">
    <property type="entry name" value="TetR_C_23"/>
    <property type="match status" value="1"/>
</dbReference>
<dbReference type="GO" id="GO:0003677">
    <property type="term" value="F:DNA binding"/>
    <property type="evidence" value="ECO:0007669"/>
    <property type="project" value="UniProtKB-KW"/>
</dbReference>
<accession>A0A1H6SYS7</accession>